<name>A0A0L0T4D7_ALLM3</name>
<dbReference type="OrthoDB" id="10434058at2759"/>
<sequence>MFAELQRAFKLTLMRHDWPTLIRRVALPLVECFLLTKSLDPTWDFQSVLLGKPFSSQSMVDPPLEVEWREGERGAPARGAGLLETKVVLLTTFPGIPFRFGVAETFLHRAEVLVVPLDLPAPAPAPGPTPRATAPALTDLVQKENQRALPVDLVLEPLVSVCARARTPTPPALPSLVPAMEPAIAAGQSTNPTLVPIPLDVPVVPKLASAPAMMTASVQTDAAEVFLTRRPLSYLLAGELAALSANLNEIIRAPVLLNQPPGLKTSSSHWPRVHATADIITRFLDAFHRIASDPRTDLHHELNKVDNRLALLRAGMPLATYEGRDSDRLRTFIATHSGDLHTLLGPLYRVSRRPHWVVPFLHNLYQWFRLVLTARLAGYELVMPCTGEPHRGQITCLAHEHTRDCGDEVGVALGPNLVRITDGLPACNVAPCPGYCDRAVPN</sequence>
<dbReference type="Proteomes" id="UP000054350">
    <property type="component" value="Unassembled WGS sequence"/>
</dbReference>
<keyword evidence="2" id="KW-1185">Reference proteome</keyword>
<reference evidence="1 2" key="1">
    <citation type="submission" date="2009-11" db="EMBL/GenBank/DDBJ databases">
        <title>Annotation of Allomyces macrogynus ATCC 38327.</title>
        <authorList>
            <consortium name="The Broad Institute Genome Sequencing Platform"/>
            <person name="Russ C."/>
            <person name="Cuomo C."/>
            <person name="Burger G."/>
            <person name="Gray M.W."/>
            <person name="Holland P.W.H."/>
            <person name="King N."/>
            <person name="Lang F.B.F."/>
            <person name="Roger A.J."/>
            <person name="Ruiz-Trillo I."/>
            <person name="Young S.K."/>
            <person name="Zeng Q."/>
            <person name="Gargeya S."/>
            <person name="Fitzgerald M."/>
            <person name="Haas B."/>
            <person name="Abouelleil A."/>
            <person name="Alvarado L."/>
            <person name="Arachchi H.M."/>
            <person name="Berlin A."/>
            <person name="Chapman S.B."/>
            <person name="Gearin G."/>
            <person name="Goldberg J."/>
            <person name="Griggs A."/>
            <person name="Gujja S."/>
            <person name="Hansen M."/>
            <person name="Heiman D."/>
            <person name="Howarth C."/>
            <person name="Larimer J."/>
            <person name="Lui A."/>
            <person name="MacDonald P.J.P."/>
            <person name="McCowen C."/>
            <person name="Montmayeur A."/>
            <person name="Murphy C."/>
            <person name="Neiman D."/>
            <person name="Pearson M."/>
            <person name="Priest M."/>
            <person name="Roberts A."/>
            <person name="Saif S."/>
            <person name="Shea T."/>
            <person name="Sisk P."/>
            <person name="Stolte C."/>
            <person name="Sykes S."/>
            <person name="Wortman J."/>
            <person name="Nusbaum C."/>
            <person name="Birren B."/>
        </authorList>
    </citation>
    <scope>NUCLEOTIDE SEQUENCE [LARGE SCALE GENOMIC DNA]</scope>
    <source>
        <strain evidence="1 2">ATCC 38327</strain>
    </source>
</reference>
<gene>
    <name evidence="1" type="ORF">AMAG_14152</name>
</gene>
<evidence type="ECO:0000313" key="2">
    <source>
        <dbReference type="Proteomes" id="UP000054350"/>
    </source>
</evidence>
<dbReference type="AlphaFoldDB" id="A0A0L0T4D7"/>
<protein>
    <submittedName>
        <fullName evidence="1">Uncharacterized protein</fullName>
    </submittedName>
</protein>
<organism evidence="1 2">
    <name type="scientific">Allomyces macrogynus (strain ATCC 38327)</name>
    <name type="common">Allomyces javanicus var. macrogynus</name>
    <dbReference type="NCBI Taxonomy" id="578462"/>
    <lineage>
        <taxon>Eukaryota</taxon>
        <taxon>Fungi</taxon>
        <taxon>Fungi incertae sedis</taxon>
        <taxon>Blastocladiomycota</taxon>
        <taxon>Blastocladiomycetes</taxon>
        <taxon>Blastocladiales</taxon>
        <taxon>Blastocladiaceae</taxon>
        <taxon>Allomyces</taxon>
    </lineage>
</organism>
<dbReference type="VEuPathDB" id="FungiDB:AMAG_14152"/>
<reference evidence="2" key="2">
    <citation type="submission" date="2009-11" db="EMBL/GenBank/DDBJ databases">
        <title>The Genome Sequence of Allomyces macrogynus strain ATCC 38327.</title>
        <authorList>
            <consortium name="The Broad Institute Genome Sequencing Platform"/>
            <person name="Russ C."/>
            <person name="Cuomo C."/>
            <person name="Shea T."/>
            <person name="Young S.K."/>
            <person name="Zeng Q."/>
            <person name="Koehrsen M."/>
            <person name="Haas B."/>
            <person name="Borodovsky M."/>
            <person name="Guigo R."/>
            <person name="Alvarado L."/>
            <person name="Berlin A."/>
            <person name="Borenstein D."/>
            <person name="Chen Z."/>
            <person name="Engels R."/>
            <person name="Freedman E."/>
            <person name="Gellesch M."/>
            <person name="Goldberg J."/>
            <person name="Griggs A."/>
            <person name="Gujja S."/>
            <person name="Heiman D."/>
            <person name="Hepburn T."/>
            <person name="Howarth C."/>
            <person name="Jen D."/>
            <person name="Larson L."/>
            <person name="Lewis B."/>
            <person name="Mehta T."/>
            <person name="Park D."/>
            <person name="Pearson M."/>
            <person name="Roberts A."/>
            <person name="Saif S."/>
            <person name="Shenoy N."/>
            <person name="Sisk P."/>
            <person name="Stolte C."/>
            <person name="Sykes S."/>
            <person name="Walk T."/>
            <person name="White J."/>
            <person name="Yandava C."/>
            <person name="Burger G."/>
            <person name="Gray M.W."/>
            <person name="Holland P.W.H."/>
            <person name="King N."/>
            <person name="Lang F.B.F."/>
            <person name="Roger A.J."/>
            <person name="Ruiz-Trillo I."/>
            <person name="Lander E."/>
            <person name="Nusbaum C."/>
        </authorList>
    </citation>
    <scope>NUCLEOTIDE SEQUENCE [LARGE SCALE GENOMIC DNA]</scope>
    <source>
        <strain evidence="2">ATCC 38327</strain>
    </source>
</reference>
<dbReference type="EMBL" id="GG745361">
    <property type="protein sequence ID" value="KNE69597.1"/>
    <property type="molecule type" value="Genomic_DNA"/>
</dbReference>
<evidence type="ECO:0000313" key="1">
    <source>
        <dbReference type="EMBL" id="KNE69597.1"/>
    </source>
</evidence>
<accession>A0A0L0T4D7</accession>
<proteinExistence type="predicted"/>